<dbReference type="EMBL" id="JABFAC010000005">
    <property type="protein sequence ID" value="MBA0612575.1"/>
    <property type="molecule type" value="Genomic_DNA"/>
</dbReference>
<keyword evidence="2" id="KW-1185">Reference proteome</keyword>
<name>A0A7J8RFR5_GOSDV</name>
<accession>A0A7J8RFR5</accession>
<evidence type="ECO:0000313" key="1">
    <source>
        <dbReference type="EMBL" id="MBA0612575.1"/>
    </source>
</evidence>
<comment type="caution">
    <text evidence="1">The sequence shown here is derived from an EMBL/GenBank/DDBJ whole genome shotgun (WGS) entry which is preliminary data.</text>
</comment>
<dbReference type="AlphaFoldDB" id="A0A7J8RFR5"/>
<gene>
    <name evidence="1" type="ORF">Godav_013167</name>
</gene>
<evidence type="ECO:0000313" key="2">
    <source>
        <dbReference type="Proteomes" id="UP000593561"/>
    </source>
</evidence>
<protein>
    <submittedName>
        <fullName evidence="1">Uncharacterized protein</fullName>
    </submittedName>
</protein>
<sequence length="23" mass="2536">MIGGRVKEPMTMSLCQVKKTLGQ</sequence>
<organism evidence="1 2">
    <name type="scientific">Gossypium davidsonii</name>
    <name type="common">Davidson's cotton</name>
    <name type="synonym">Gossypium klotzschianum subsp. davidsonii</name>
    <dbReference type="NCBI Taxonomy" id="34287"/>
    <lineage>
        <taxon>Eukaryota</taxon>
        <taxon>Viridiplantae</taxon>
        <taxon>Streptophyta</taxon>
        <taxon>Embryophyta</taxon>
        <taxon>Tracheophyta</taxon>
        <taxon>Spermatophyta</taxon>
        <taxon>Magnoliopsida</taxon>
        <taxon>eudicotyledons</taxon>
        <taxon>Gunneridae</taxon>
        <taxon>Pentapetalae</taxon>
        <taxon>rosids</taxon>
        <taxon>malvids</taxon>
        <taxon>Malvales</taxon>
        <taxon>Malvaceae</taxon>
        <taxon>Malvoideae</taxon>
        <taxon>Gossypium</taxon>
    </lineage>
</organism>
<reference evidence="1 2" key="1">
    <citation type="journal article" date="2019" name="Genome Biol. Evol.">
        <title>Insights into the evolution of the New World diploid cottons (Gossypium, subgenus Houzingenia) based on genome sequencing.</title>
        <authorList>
            <person name="Grover C.E."/>
            <person name="Arick M.A. 2nd"/>
            <person name="Thrash A."/>
            <person name="Conover J.L."/>
            <person name="Sanders W.S."/>
            <person name="Peterson D.G."/>
            <person name="Frelichowski J.E."/>
            <person name="Scheffler J.A."/>
            <person name="Scheffler B.E."/>
            <person name="Wendel J.F."/>
        </authorList>
    </citation>
    <scope>NUCLEOTIDE SEQUENCE [LARGE SCALE GENOMIC DNA]</scope>
    <source>
        <strain evidence="1">27</strain>
        <tissue evidence="1">Leaf</tissue>
    </source>
</reference>
<dbReference type="Proteomes" id="UP000593561">
    <property type="component" value="Unassembled WGS sequence"/>
</dbReference>
<proteinExistence type="predicted"/>